<feature type="transmembrane region" description="Helical" evidence="1">
    <location>
        <begin position="51"/>
        <end position="71"/>
    </location>
</feature>
<evidence type="ECO:0000256" key="1">
    <source>
        <dbReference type="SAM" id="Phobius"/>
    </source>
</evidence>
<accession>A0A6M0LJ06</accession>
<comment type="caution">
    <text evidence="2">The sequence shown here is derived from an EMBL/GenBank/DDBJ whole genome shotgun (WGS) entry which is preliminary data.</text>
</comment>
<name>A0A6M0LJ06_PSEXY</name>
<dbReference type="AlphaFoldDB" id="A0A6M0LJ06"/>
<keyword evidence="1" id="KW-0472">Membrane</keyword>
<dbReference type="EMBL" id="VTVE01000004">
    <property type="protein sequence ID" value="NEX02472.1"/>
    <property type="molecule type" value="Genomic_DNA"/>
</dbReference>
<evidence type="ECO:0000313" key="2">
    <source>
        <dbReference type="EMBL" id="NEX02472.1"/>
    </source>
</evidence>
<proteinExistence type="predicted"/>
<keyword evidence="1" id="KW-0812">Transmembrane</keyword>
<organism evidence="2 3">
    <name type="scientific">Pseudobutyrivibrio xylanivorans</name>
    <dbReference type="NCBI Taxonomy" id="185007"/>
    <lineage>
        <taxon>Bacteria</taxon>
        <taxon>Bacillati</taxon>
        <taxon>Bacillota</taxon>
        <taxon>Clostridia</taxon>
        <taxon>Lachnospirales</taxon>
        <taxon>Lachnospiraceae</taxon>
        <taxon>Pseudobutyrivibrio</taxon>
    </lineage>
</organism>
<protein>
    <submittedName>
        <fullName evidence="2">Uncharacterized protein</fullName>
    </submittedName>
</protein>
<keyword evidence="1" id="KW-1133">Transmembrane helix</keyword>
<reference evidence="2 3" key="1">
    <citation type="submission" date="2019-09" db="EMBL/GenBank/DDBJ databases">
        <authorList>
            <person name="Pidcock S.E."/>
            <person name="Huws S.A."/>
        </authorList>
    </citation>
    <scope>NUCLEOTIDE SEQUENCE [LARGE SCALE GENOMIC DNA]</scope>
    <source>
        <strain evidence="2 3">MZ8</strain>
    </source>
</reference>
<gene>
    <name evidence="2" type="ORF">F0Q01_11340</name>
</gene>
<evidence type="ECO:0000313" key="3">
    <source>
        <dbReference type="Proteomes" id="UP000473091"/>
    </source>
</evidence>
<sequence>MDYQNVFNTYFYLCILGFICILFLTIILCASKAEFDRYEKIRNSKYKDQIIIGYRVGFIVFTIVTFVLLIMPNLRDKKSINEETYNVSYGSIVNNVTSGAPFGLTKYIDVETEETVLELNALKSYKGISKGDYVKVTWLEHSKCAVVEKCDKEE</sequence>
<dbReference type="RefSeq" id="WP_090489548.1">
    <property type="nucleotide sequence ID" value="NZ_VTVE01000004.1"/>
</dbReference>
<reference evidence="2 3" key="2">
    <citation type="submission" date="2020-03" db="EMBL/GenBank/DDBJ databases">
        <title>Investigating the evolutionary divergence of the Butyrivibrio group.</title>
        <authorList>
            <person name="Skvortsov T."/>
            <person name="Santos F.G."/>
            <person name="Ting K.S."/>
            <person name="Creevey C.J."/>
        </authorList>
    </citation>
    <scope>NUCLEOTIDE SEQUENCE [LARGE SCALE GENOMIC DNA]</scope>
    <source>
        <strain evidence="2 3">MZ8</strain>
    </source>
</reference>
<dbReference type="Proteomes" id="UP000473091">
    <property type="component" value="Unassembled WGS sequence"/>
</dbReference>
<feature type="transmembrane region" description="Helical" evidence="1">
    <location>
        <begin position="6"/>
        <end position="30"/>
    </location>
</feature>